<gene>
    <name evidence="3" type="primary">LOC107789274</name>
</gene>
<dbReference type="STRING" id="4097.A0A1S3ZQ94"/>
<dbReference type="PANTHER" id="PTHR42648:SF21">
    <property type="entry name" value="CYSTEINE-RICH RLK (RECEPTOR-LIKE PROTEIN KINASE) 8"/>
    <property type="match status" value="1"/>
</dbReference>
<evidence type="ECO:0000256" key="1">
    <source>
        <dbReference type="SAM" id="MobiDB-lite"/>
    </source>
</evidence>
<dbReference type="OrthoDB" id="1306240at2759"/>
<dbReference type="RefSeq" id="XP_016466532.1">
    <property type="nucleotide sequence ID" value="XM_016611046.1"/>
</dbReference>
<organism evidence="3">
    <name type="scientific">Nicotiana tabacum</name>
    <name type="common">Common tobacco</name>
    <dbReference type="NCBI Taxonomy" id="4097"/>
    <lineage>
        <taxon>Eukaryota</taxon>
        <taxon>Viridiplantae</taxon>
        <taxon>Streptophyta</taxon>
        <taxon>Embryophyta</taxon>
        <taxon>Tracheophyta</taxon>
        <taxon>Spermatophyta</taxon>
        <taxon>Magnoliopsida</taxon>
        <taxon>eudicotyledons</taxon>
        <taxon>Gunneridae</taxon>
        <taxon>Pentapetalae</taxon>
        <taxon>asterids</taxon>
        <taxon>lamiids</taxon>
        <taxon>Solanales</taxon>
        <taxon>Solanaceae</taxon>
        <taxon>Nicotianoideae</taxon>
        <taxon>Nicotianeae</taxon>
        <taxon>Nicotiana</taxon>
    </lineage>
</organism>
<dbReference type="Pfam" id="PF25597">
    <property type="entry name" value="SH3_retrovirus"/>
    <property type="match status" value="1"/>
</dbReference>
<dbReference type="InterPro" id="IPR039537">
    <property type="entry name" value="Retrotran_Ty1/copia-like"/>
</dbReference>
<reference evidence="3" key="1">
    <citation type="submission" date="2025-08" db="UniProtKB">
        <authorList>
            <consortium name="RefSeq"/>
        </authorList>
    </citation>
    <scope>IDENTIFICATION</scope>
</reference>
<proteinExistence type="predicted"/>
<evidence type="ECO:0000259" key="2">
    <source>
        <dbReference type="Pfam" id="PF25597"/>
    </source>
</evidence>
<feature type="compositionally biased region" description="Polar residues" evidence="1">
    <location>
        <begin position="198"/>
        <end position="207"/>
    </location>
</feature>
<accession>A0A1S3ZQ94</accession>
<dbReference type="PaxDb" id="4097-A0A1S3ZQ94"/>
<feature type="region of interest" description="Disordered" evidence="1">
    <location>
        <begin position="159"/>
        <end position="234"/>
    </location>
</feature>
<feature type="domain" description="Retroviral polymerase SH3-like" evidence="2">
    <location>
        <begin position="21"/>
        <end position="83"/>
    </location>
</feature>
<dbReference type="AlphaFoldDB" id="A0A1S3ZQ94"/>
<sequence>MPYELLNRRKPKLTHLRTFGCKFFVLNNGKEALRKFDAKSDEGIFLGYSSQSKAYKVYKKRTQCVEKSIHMIFNESHHPCEKDFNDKNDQDREQSIVPGEVSDMANGKVDMMSHVEKSNEDGETISPINEEELGPLITTIEAKNRVVDVVQGTPHAEIRRSQAMPKKATTAQEGKSMADETTSRAPRVTRARGKLHSETPSQTSHTMPSPEEIRGAPAPVPALVTPAPKPDAPG</sequence>
<dbReference type="KEGG" id="nta:107789274"/>
<name>A0A1S3ZQ94_TOBAC</name>
<protein>
    <recommendedName>
        <fullName evidence="2">Retroviral polymerase SH3-like domain-containing protein</fullName>
    </recommendedName>
</protein>
<dbReference type="InterPro" id="IPR057670">
    <property type="entry name" value="SH3_retrovirus"/>
</dbReference>
<evidence type="ECO:0000313" key="3">
    <source>
        <dbReference type="RefSeq" id="XP_016466532.1"/>
    </source>
</evidence>
<dbReference type="PANTHER" id="PTHR42648">
    <property type="entry name" value="TRANSPOSASE, PUTATIVE-RELATED"/>
    <property type="match status" value="1"/>
</dbReference>